<evidence type="ECO:0000313" key="2">
    <source>
        <dbReference type="Proteomes" id="UP000315400"/>
    </source>
</evidence>
<accession>A0A540V835</accession>
<dbReference type="EMBL" id="VIFK01000523">
    <property type="protein sequence ID" value="TQE92930.1"/>
    <property type="molecule type" value="Genomic_DNA"/>
</dbReference>
<evidence type="ECO:0000313" key="1">
    <source>
        <dbReference type="EMBL" id="TQE92930.1"/>
    </source>
</evidence>
<proteinExistence type="predicted"/>
<comment type="caution">
    <text evidence="1">The sequence shown here is derived from an EMBL/GenBank/DDBJ whole genome shotgun (WGS) entry which is preliminary data.</text>
</comment>
<name>A0A540V835_9GAMM</name>
<organism evidence="1 2">
    <name type="scientific">Spiribacter salinus</name>
    <dbReference type="NCBI Taxonomy" id="1335746"/>
    <lineage>
        <taxon>Bacteria</taxon>
        <taxon>Pseudomonadati</taxon>
        <taxon>Pseudomonadota</taxon>
        <taxon>Gammaproteobacteria</taxon>
        <taxon>Chromatiales</taxon>
        <taxon>Ectothiorhodospiraceae</taxon>
        <taxon>Spiribacter</taxon>
    </lineage>
</organism>
<sequence length="59" mass="6628">MTKINAQAVKPITSALMDLCESYDGKKARELNSGLTLEDVWNLSFEDAVRKMDEHDALD</sequence>
<dbReference type="Proteomes" id="UP000315400">
    <property type="component" value="Unassembled WGS sequence"/>
</dbReference>
<gene>
    <name evidence="1" type="ORF">FKY71_18685</name>
</gene>
<reference evidence="1 2" key="1">
    <citation type="submission" date="2019-06" db="EMBL/GenBank/DDBJ databases">
        <title>Metagenome assembled Genome of Spiribacter salinus SL48-SHIP from the microbial mat of Salt Lake 48 (Novosibirsk region, Russia).</title>
        <authorList>
            <person name="Shipova A."/>
            <person name="Rozanov A.S."/>
            <person name="Bryanskaya A.V."/>
            <person name="Peltek S.E."/>
        </authorList>
    </citation>
    <scope>NUCLEOTIDE SEQUENCE [LARGE SCALE GENOMIC DNA]</scope>
    <source>
        <strain evidence="1">SL48-SHIP-2</strain>
    </source>
</reference>
<protein>
    <submittedName>
        <fullName evidence="1">Uncharacterized protein</fullName>
    </submittedName>
</protein>
<dbReference type="AlphaFoldDB" id="A0A540V835"/>